<evidence type="ECO:0000313" key="7">
    <source>
        <dbReference type="Proteomes" id="UP000054596"/>
    </source>
</evidence>
<dbReference type="CDD" id="cd03823">
    <property type="entry name" value="GT4_ExpE7-like"/>
    <property type="match status" value="1"/>
</dbReference>
<evidence type="ECO:0000256" key="1">
    <source>
        <dbReference type="ARBA" id="ARBA00022676"/>
    </source>
</evidence>
<keyword evidence="7" id="KW-1185">Reference proteome</keyword>
<keyword evidence="1 6" id="KW-0328">Glycosyltransferase</keyword>
<dbReference type="PANTHER" id="PTHR12526:SF510">
    <property type="entry name" value="D-INOSITOL 3-PHOSPHATE GLYCOSYLTRANSFERASE"/>
    <property type="match status" value="1"/>
</dbReference>
<name>A0A158D6A2_9BURK</name>
<dbReference type="InterPro" id="IPR001296">
    <property type="entry name" value="Glyco_trans_1"/>
</dbReference>
<dbReference type="SUPFAM" id="SSF53756">
    <property type="entry name" value="UDP-Glycosyltransferase/glycogen phosphorylase"/>
    <property type="match status" value="2"/>
</dbReference>
<feature type="domain" description="Glycosyltransferase subfamily 4-like N-terminal" evidence="5">
    <location>
        <begin position="764"/>
        <end position="958"/>
    </location>
</feature>
<organism evidence="6 7">
    <name type="scientific">Caballeronia glebae</name>
    <dbReference type="NCBI Taxonomy" id="1777143"/>
    <lineage>
        <taxon>Bacteria</taxon>
        <taxon>Pseudomonadati</taxon>
        <taxon>Pseudomonadota</taxon>
        <taxon>Betaproteobacteria</taxon>
        <taxon>Burkholderiales</taxon>
        <taxon>Burkholderiaceae</taxon>
        <taxon>Caballeronia</taxon>
    </lineage>
</organism>
<dbReference type="Pfam" id="PF13579">
    <property type="entry name" value="Glyco_trans_4_4"/>
    <property type="match status" value="1"/>
</dbReference>
<dbReference type="AlphaFoldDB" id="A0A158D6A2"/>
<evidence type="ECO:0000256" key="2">
    <source>
        <dbReference type="ARBA" id="ARBA00022679"/>
    </source>
</evidence>
<dbReference type="EMBL" id="FCOJ02000070">
    <property type="protein sequence ID" value="SAK89746.1"/>
    <property type="molecule type" value="Genomic_DNA"/>
</dbReference>
<dbReference type="GO" id="GO:0102710">
    <property type="term" value="F:D-inositol-3-phosphate glycosyltransferase activity"/>
    <property type="evidence" value="ECO:0007669"/>
    <property type="project" value="UniProtKB-EC"/>
</dbReference>
<reference evidence="6" key="1">
    <citation type="submission" date="2016-01" db="EMBL/GenBank/DDBJ databases">
        <authorList>
            <person name="Peeters C."/>
        </authorList>
    </citation>
    <scope>NUCLEOTIDE SEQUENCE [LARGE SCALE GENOMIC DNA]</scope>
    <source>
        <strain evidence="6">LMG 29325</strain>
    </source>
</reference>
<sequence>MTMTMTSHDSLPTDLTPAPVEQVFAPASFWWPEHIVPSPWLEHAPFAFWLVDALRPSSIVEADATDGFLFSTTCQAVTQLALDTQCVAFTAENAHASAATADFEAGQARRFAAFSRIVRASGAQAAFEKIPDASIDVLIALAEPGGSAPLDPWLPKLSARAVVLVRADAVSSARYPSLVFPHAGGLGVVVAGPQSPLRALTDLPEASLRDVRMRYARLGAAITASESLMAARKALETQSVALNVERERAEALGESLRAAESRVQEHEAQFDLLLGADDWQRSLIDEANQRADHAEKELADLRASTSWRVTTPLRHAAGRTVGLQRLVARARQLSAVVRTSVRADGAVVTARKAVFAVRHRGLRGLVHGGLAPARTPKLVLPRAVPALDQLALRVLIVAETSIRQCMKYRVTQKAQMFAELGIDCTVLSWKERAQVRRALPTHSVAIFYRVPGFPETLDVIEEAKALGIVTLWEVDDLIFDKSKYSLNTNLDELSQKLQRELLAGVDLYRAALLACDRAIASTSGLADAMRDIGVKHVDVVENALDRETMRVAAGLNLQAKQRERATVRIVYGSGTKTHDSDFRVAAPAIKRVLRARPHVRLRVIGELNLPADFAEVASQIERQPGSNYPTYLGRLAECDISIAPLEESVFNDAKSNIKYLEASVLRLPSVCSPAAAFRSAIVSGASALLAATDADWEHMLLQLVDDAGLRADMAARAYRSVMRDYSPHAIGTRQLAAVVAPFRRERSGLRVLGVNIYYEPRSFGGATIIAEEMARRMSVAGESDYFMFTSLPVSEVEPYHLVRYESSTGGVFALGLPGERDPAFEFENPHVIGPFTDVLRALRPDVVHLHSLQGIGAQIAEICEQEGIPFVVTLHDAWWICGRQFMVTGEHRYCHQRKIDLNVCASCVSNPTLNSYRQFRLHEILASADRLLAPSAFFRDLYIENGFDAAKVVVNKNGIRPPAPRLPRAALRERPLRFGYVSGETPIKGSHLIRKALNSLPFDNYELRVVDNGLNLGLRTIDAGVWSVPGRLEVVPAYTQQTIDTFFQEIDVLLFPTQWKESFGLSVREALIRDVWVVATDAGGVIEDIVDGENGDVIPLDDDGTQLAVAIGRLLADPQKLDGYRNPYASTIRVFDDQARELHALLEDVVRKRATTAIEAAR</sequence>
<feature type="domain" description="Glycosyl transferase family 1" evidence="4">
    <location>
        <begin position="973"/>
        <end position="1121"/>
    </location>
</feature>
<feature type="coiled-coil region" evidence="3">
    <location>
        <begin position="232"/>
        <end position="304"/>
    </location>
</feature>
<evidence type="ECO:0000259" key="5">
    <source>
        <dbReference type="Pfam" id="PF13579"/>
    </source>
</evidence>
<protein>
    <submittedName>
        <fullName evidence="6">D-inositol-3-phosphate glycosyltransferase</fullName>
        <ecNumber evidence="6">2.4.1.250</ecNumber>
    </submittedName>
</protein>
<gene>
    <name evidence="6" type="primary">mshA</name>
    <name evidence="6" type="ORF">AWB82_06295</name>
</gene>
<accession>A0A158D6A2</accession>
<keyword evidence="3" id="KW-0175">Coiled coil</keyword>
<dbReference type="STRING" id="1777143.AWB82_06295"/>
<dbReference type="Pfam" id="PF00534">
    <property type="entry name" value="Glycos_transf_1"/>
    <property type="match status" value="1"/>
</dbReference>
<dbReference type="InterPro" id="IPR028098">
    <property type="entry name" value="Glyco_trans_4-like_N"/>
</dbReference>
<dbReference type="EC" id="2.4.1.250" evidence="6"/>
<keyword evidence="2 6" id="KW-0808">Transferase</keyword>
<evidence type="ECO:0000313" key="6">
    <source>
        <dbReference type="EMBL" id="SAK89746.1"/>
    </source>
</evidence>
<evidence type="ECO:0000259" key="4">
    <source>
        <dbReference type="Pfam" id="PF00534"/>
    </source>
</evidence>
<proteinExistence type="predicted"/>
<evidence type="ECO:0000256" key="3">
    <source>
        <dbReference type="SAM" id="Coils"/>
    </source>
</evidence>
<dbReference type="Gene3D" id="3.40.50.2000">
    <property type="entry name" value="Glycogen Phosphorylase B"/>
    <property type="match status" value="3"/>
</dbReference>
<dbReference type="PANTHER" id="PTHR12526">
    <property type="entry name" value="GLYCOSYLTRANSFERASE"/>
    <property type="match status" value="1"/>
</dbReference>
<comment type="caution">
    <text evidence="6">The sequence shown here is derived from an EMBL/GenBank/DDBJ whole genome shotgun (WGS) entry which is preliminary data.</text>
</comment>
<dbReference type="Proteomes" id="UP000054596">
    <property type="component" value="Unassembled WGS sequence"/>
</dbReference>